<name>A0A1M6H790_9CLOT</name>
<evidence type="ECO:0000256" key="1">
    <source>
        <dbReference type="ARBA" id="ARBA00023125"/>
    </source>
</evidence>
<keyword evidence="5" id="KW-1185">Reference proteome</keyword>
<dbReference type="Gene3D" id="1.10.357.10">
    <property type="entry name" value="Tetracycline Repressor, domain 2"/>
    <property type="match status" value="1"/>
</dbReference>
<dbReference type="PRINTS" id="PR00455">
    <property type="entry name" value="HTHTETR"/>
</dbReference>
<dbReference type="PANTHER" id="PTHR43479:SF11">
    <property type="entry name" value="ACREF_ENVCD OPERON REPRESSOR-RELATED"/>
    <property type="match status" value="1"/>
</dbReference>
<dbReference type="Proteomes" id="UP000184080">
    <property type="component" value="Unassembled WGS sequence"/>
</dbReference>
<gene>
    <name evidence="4" type="ORF">SAMN05444401_2400</name>
</gene>
<feature type="domain" description="HTH tetR-type" evidence="3">
    <location>
        <begin position="6"/>
        <end position="66"/>
    </location>
</feature>
<proteinExistence type="predicted"/>
<dbReference type="Pfam" id="PF00440">
    <property type="entry name" value="TetR_N"/>
    <property type="match status" value="1"/>
</dbReference>
<organism evidence="4 5">
    <name type="scientific">Clostridium amylolyticum</name>
    <dbReference type="NCBI Taxonomy" id="1121298"/>
    <lineage>
        <taxon>Bacteria</taxon>
        <taxon>Bacillati</taxon>
        <taxon>Bacillota</taxon>
        <taxon>Clostridia</taxon>
        <taxon>Eubacteriales</taxon>
        <taxon>Clostridiaceae</taxon>
        <taxon>Clostridium</taxon>
    </lineage>
</organism>
<dbReference type="InterPro" id="IPR009057">
    <property type="entry name" value="Homeodomain-like_sf"/>
</dbReference>
<feature type="DNA-binding region" description="H-T-H motif" evidence="2">
    <location>
        <begin position="29"/>
        <end position="48"/>
    </location>
</feature>
<dbReference type="PANTHER" id="PTHR43479">
    <property type="entry name" value="ACREF/ENVCD OPERON REPRESSOR-RELATED"/>
    <property type="match status" value="1"/>
</dbReference>
<accession>A0A1M6H790</accession>
<dbReference type="GO" id="GO:0003677">
    <property type="term" value="F:DNA binding"/>
    <property type="evidence" value="ECO:0007669"/>
    <property type="project" value="UniProtKB-UniRule"/>
</dbReference>
<dbReference type="EMBL" id="FQZO01000003">
    <property type="protein sequence ID" value="SHJ18067.1"/>
    <property type="molecule type" value="Genomic_DNA"/>
</dbReference>
<dbReference type="SUPFAM" id="SSF46689">
    <property type="entry name" value="Homeodomain-like"/>
    <property type="match status" value="1"/>
</dbReference>
<evidence type="ECO:0000313" key="5">
    <source>
        <dbReference type="Proteomes" id="UP000184080"/>
    </source>
</evidence>
<dbReference type="AlphaFoldDB" id="A0A1M6H790"/>
<evidence type="ECO:0000256" key="2">
    <source>
        <dbReference type="PROSITE-ProRule" id="PRU00335"/>
    </source>
</evidence>
<dbReference type="RefSeq" id="WP_073006807.1">
    <property type="nucleotide sequence ID" value="NZ_FQZO01000003.1"/>
</dbReference>
<dbReference type="InterPro" id="IPR001647">
    <property type="entry name" value="HTH_TetR"/>
</dbReference>
<sequence length="198" mass="23423">MQYLKDEVRNCIEEQALKEFKEFGYKGASIRNIAKKANTSVGNIYKYFHSKEDLYESLIGSLYHKLMNYIEQFNKVDINDKAEYIFYGLMEKIIEIFEENSTEIAILFNKSQGSKYDNCKNTFVEFITRIVTETTTYKLSLQGKKLKDNFIIYLLSYSMVESMSMILQEKEDGTEVRKYMLSIIDIFFMHIDEHLNID</sequence>
<protein>
    <submittedName>
        <fullName evidence="4">Transcriptional regulator, TetR family</fullName>
    </submittedName>
</protein>
<dbReference type="STRING" id="1121298.SAMN05444401_2400"/>
<evidence type="ECO:0000259" key="3">
    <source>
        <dbReference type="PROSITE" id="PS50977"/>
    </source>
</evidence>
<dbReference type="PROSITE" id="PS50977">
    <property type="entry name" value="HTH_TETR_2"/>
    <property type="match status" value="1"/>
</dbReference>
<dbReference type="OrthoDB" id="494991at2"/>
<keyword evidence="1 2" id="KW-0238">DNA-binding</keyword>
<reference evidence="4 5" key="1">
    <citation type="submission" date="2016-11" db="EMBL/GenBank/DDBJ databases">
        <authorList>
            <person name="Jaros S."/>
            <person name="Januszkiewicz K."/>
            <person name="Wedrychowicz H."/>
        </authorList>
    </citation>
    <scope>NUCLEOTIDE SEQUENCE [LARGE SCALE GENOMIC DNA]</scope>
    <source>
        <strain evidence="4 5">DSM 21864</strain>
    </source>
</reference>
<evidence type="ECO:0000313" key="4">
    <source>
        <dbReference type="EMBL" id="SHJ18067.1"/>
    </source>
</evidence>
<dbReference type="InterPro" id="IPR050624">
    <property type="entry name" value="HTH-type_Tx_Regulator"/>
</dbReference>